<feature type="transmembrane region" description="Helical" evidence="2">
    <location>
        <begin position="2440"/>
        <end position="2465"/>
    </location>
</feature>
<dbReference type="RefSeq" id="XP_001024733.2">
    <property type="nucleotide sequence ID" value="XM_001024733.2"/>
</dbReference>
<dbReference type="STRING" id="312017.I7MAF6"/>
<dbReference type="EMBL" id="GG662448">
    <property type="protein sequence ID" value="EAS04488.2"/>
    <property type="molecule type" value="Genomic_DNA"/>
</dbReference>
<dbReference type="GeneID" id="7823133"/>
<organism evidence="3 4">
    <name type="scientific">Tetrahymena thermophila (strain SB210)</name>
    <dbReference type="NCBI Taxonomy" id="312017"/>
    <lineage>
        <taxon>Eukaryota</taxon>
        <taxon>Sar</taxon>
        <taxon>Alveolata</taxon>
        <taxon>Ciliophora</taxon>
        <taxon>Intramacronucleata</taxon>
        <taxon>Oligohymenophorea</taxon>
        <taxon>Hymenostomatida</taxon>
        <taxon>Tetrahymenina</taxon>
        <taxon>Tetrahymenidae</taxon>
        <taxon>Tetrahymena</taxon>
    </lineage>
</organism>
<keyword evidence="2 3" id="KW-0812">Transmembrane</keyword>
<dbReference type="PANTHER" id="PTHR11319:SF35">
    <property type="entry name" value="OUTER MEMBRANE PROTEIN PMPC-RELATED"/>
    <property type="match status" value="1"/>
</dbReference>
<name>I7MAF6_TETTS</name>
<feature type="transmembrane region" description="Helical" evidence="2">
    <location>
        <begin position="2199"/>
        <end position="2217"/>
    </location>
</feature>
<dbReference type="OrthoDB" id="295386at2759"/>
<feature type="transmembrane region" description="Helical" evidence="2">
    <location>
        <begin position="2254"/>
        <end position="2276"/>
    </location>
</feature>
<dbReference type="PANTHER" id="PTHR11319">
    <property type="entry name" value="G PROTEIN-COUPLED RECEPTOR-RELATED"/>
    <property type="match status" value="1"/>
</dbReference>
<accession>I7MAF6</accession>
<proteinExistence type="predicted"/>
<evidence type="ECO:0000256" key="1">
    <source>
        <dbReference type="SAM" id="MobiDB-lite"/>
    </source>
</evidence>
<evidence type="ECO:0000256" key="2">
    <source>
        <dbReference type="SAM" id="Phobius"/>
    </source>
</evidence>
<keyword evidence="2" id="KW-0472">Membrane</keyword>
<dbReference type="InterPro" id="IPR011050">
    <property type="entry name" value="Pectin_lyase_fold/virulence"/>
</dbReference>
<feature type="transmembrane region" description="Helical" evidence="2">
    <location>
        <begin position="2223"/>
        <end position="2242"/>
    </location>
</feature>
<evidence type="ECO:0000313" key="4">
    <source>
        <dbReference type="Proteomes" id="UP000009168"/>
    </source>
</evidence>
<evidence type="ECO:0000313" key="3">
    <source>
        <dbReference type="EMBL" id="EAS04488.2"/>
    </source>
</evidence>
<protein>
    <submittedName>
        <fullName evidence="3">Transmembrane protein, putative</fullName>
    </submittedName>
</protein>
<feature type="transmembrane region" description="Helical" evidence="2">
    <location>
        <begin position="2310"/>
        <end position="2332"/>
    </location>
</feature>
<dbReference type="SUPFAM" id="SSF51126">
    <property type="entry name" value="Pectin lyase-like"/>
    <property type="match status" value="1"/>
</dbReference>
<dbReference type="eggNOG" id="KOG3525">
    <property type="taxonomic scope" value="Eukaryota"/>
</dbReference>
<keyword evidence="2" id="KW-1133">Transmembrane helix</keyword>
<feature type="transmembrane region" description="Helical" evidence="2">
    <location>
        <begin position="2385"/>
        <end position="2403"/>
    </location>
</feature>
<dbReference type="InParanoid" id="I7MAF6"/>
<dbReference type="KEGG" id="tet:TTHERM_00616630"/>
<feature type="region of interest" description="Disordered" evidence="1">
    <location>
        <begin position="2615"/>
        <end position="2645"/>
    </location>
</feature>
<dbReference type="Proteomes" id="UP000009168">
    <property type="component" value="Unassembled WGS sequence"/>
</dbReference>
<reference evidence="4" key="1">
    <citation type="journal article" date="2006" name="PLoS Biol.">
        <title>Macronuclear genome sequence of the ciliate Tetrahymena thermophila, a model eukaryote.</title>
        <authorList>
            <person name="Eisen J.A."/>
            <person name="Coyne R.S."/>
            <person name="Wu M."/>
            <person name="Wu D."/>
            <person name="Thiagarajan M."/>
            <person name="Wortman J.R."/>
            <person name="Badger J.H."/>
            <person name="Ren Q."/>
            <person name="Amedeo P."/>
            <person name="Jones K.M."/>
            <person name="Tallon L.J."/>
            <person name="Delcher A.L."/>
            <person name="Salzberg S.L."/>
            <person name="Silva J.C."/>
            <person name="Haas B.J."/>
            <person name="Majoros W.H."/>
            <person name="Farzad M."/>
            <person name="Carlton J.M."/>
            <person name="Smith R.K. Jr."/>
            <person name="Garg J."/>
            <person name="Pearlman R.E."/>
            <person name="Karrer K.M."/>
            <person name="Sun L."/>
            <person name="Manning G."/>
            <person name="Elde N.C."/>
            <person name="Turkewitz A.P."/>
            <person name="Asai D.J."/>
            <person name="Wilkes D.E."/>
            <person name="Wang Y."/>
            <person name="Cai H."/>
            <person name="Collins K."/>
            <person name="Stewart B.A."/>
            <person name="Lee S.R."/>
            <person name="Wilamowska K."/>
            <person name="Weinberg Z."/>
            <person name="Ruzzo W.L."/>
            <person name="Wloga D."/>
            <person name="Gaertig J."/>
            <person name="Frankel J."/>
            <person name="Tsao C.-C."/>
            <person name="Gorovsky M.A."/>
            <person name="Keeling P.J."/>
            <person name="Waller R.F."/>
            <person name="Patron N.J."/>
            <person name="Cherry J.M."/>
            <person name="Stover N.A."/>
            <person name="Krieger C.J."/>
            <person name="del Toro C."/>
            <person name="Ryder H.F."/>
            <person name="Williamson S.C."/>
            <person name="Barbeau R.A."/>
            <person name="Hamilton E.P."/>
            <person name="Orias E."/>
        </authorList>
    </citation>
    <scope>NUCLEOTIDE SEQUENCE [LARGE SCALE GENOMIC DNA]</scope>
    <source>
        <strain evidence="4">SB210</strain>
    </source>
</reference>
<sequence length="2645" mass="296158">MYYKSPYYQMPLSNLIKCADCLDNPNTWQNSRACTYEYKMKDNSKDLLNVYSKQQSQQQQLYFINQNGNQYQVSKCQGCGQFCGNNTSLYGCNKLKQPNPDTLQSAFTCMLGYYYSSNKCQQCSSDLSCNRCQNSQNCDQCASGYALYKDYKCKQCNQITNGNAACSTCYFDDVNGNNYSDNPNQYAQNQNVALTMRCKVCSVYTSQTIGGQTQTILDITQMAIPSLDLTQCQQCSTLISFCIKCDYSQNQSQYIHSEEPKVIPTSQQSNFSLRCRRCMDGYYITPSFTCAPLDPIAHTNCMVPTQGDYTSLIQNIKYPTLNIEITGDQVLFIDQPVIPQPYPLSYVKYCAVCAKGFKANPAIKPYVCNVAVTPDDGCQNYSNDSCIACKNGYYLSSTLPKTCISTSPPNPQPNPAPSYSNVNGCGSYYNDGSQYNCLTCQADPSTQTGNYPDYQQRSCESCDSNCQLCTEFNTRFFFDDVKMLLFPKIGEDQQQFYKQTFKLQSTTWCKTCGGGGKINPLTGQCNGCSQTTCLMAPVSSCQYDQYGAFCLKTSLAISLNYRGNQRSTSQSLDRLGTVYCSDYQNSCVSITDSQKKALNPFLAQSSNYVDKILWTKANQCQSVNNVVYNSLIQRCLYCNTAGVVCRKKVTIQTFFDTIATSSNQSDSSSWSSYSSNLGTIPNNVVINTDVYLLTQLVTEGNSKVINLGKALGGSFDNLSLNYLKYSDEGVEEIEFQFIIVSTMSANAGVLNPVNLGLTLTITQNAFQMIPSLQKAKLTITTMQQGNYNSIGVNTLQIYLQDYIIADSFTSLQLNNINLSPLSDLNPFYGTNIFGIQLTNALLPITVTFNNCQIQTQQSLQSQKSQFVTQGVSSYFLLSAPNLKELDLNNFTLQQFYYPTGINWYYPGTQNNAILFNIQNSNFFQLSFSYVNVFAANNTNTQFTLNNVYLKQITLSSSNFICESSNLTSSNIILSLQTITFENIQMVDSFIINIMNAIRFIANQWTIKTPFTVTSSTEITAAFQSNLIVLNTFSVIVQQDNSHNPPASYKLTLNKASLFRTPPYSLNVLYSQQINHIYQQVTIDGAYCNLSSTTDQIQVTDCIFSLAAPYNNYGYLLNIVIDTLTIQNIKSSNQHDSNLTQMVSIKEVDSVSISNIFFLSNYNFDGMTIYNPNNLVINNFLCGENKNKNFQNAQSWIDNFTQSNLDSSNFIQGFCMNLFYCQENIVLKKLYLQNYVGQDKSPFYINCPSEIKLPSQSVAPVNIQDFTITNSIILLTNPNKQVAPIQFTSDYQFYIQINNIQINGSYLIPLTSIISMTFPSAAGIYLNSVSSTILVDQSTFQQTTSYKSQNCVYILCQTVTIQNSLFQSANIPDTAQSSVSQGGALYLSASQINVINCNFRNIQANQGGAIYINGLSTTNAYIQYSIFSTIQTPYLSKSDGQGGAIYIDARSTQFNLTVDTCTFSGIFARTMGGVIYMESGSRQSTVIITSSSLSNMYAPQGSLIYWITTNAASTVVLNNNNFLWDDQGQIDQQIQSIYSYYQDSKDFLLTQAWLQHSFIYMQKGSLTMNSNLFFGIKYQSLMILSEISKFSDTSSEINGYEMVTYPLILFDTPQYSISFTSTTINGVILCSSKMCDQGKFSFCSQVQNTPSALILTQNSGVQINYNNIMFSNNILQTNQGLLSFTLVGKGSLLVNGGTFINNYSKFGVINIQKQSSSSRRILSPITDPTVQIIGASFINNQGVNGTAINTLNSDLKIQACTFSGNVAQNYGGAIFFIGDISDQSSQLMFYGSSFLNNIARIGGAYYMQGVPIYEDPSSPLVMSNNQAQIYGKNNADYPRSLQLIYNGYILKYKNSQQTPVINISNYGSGQNPGSMVIQLLGSDGKIFYAENTYCTVALNYVSSTKPSTAQLVGTTRPIFSDVVKGFNITGINFILKPPDTLNLLITCDAIKNPSTSSSSNSYDTSYTFPLTITMRDCVVGEIYQPSSGQCYACPEGKYSLVYGAESCLTCPKVGVDKCEGYNNMIISAGYWRKNTSSDIIVQCSNLQSNCVGGSSNQTCYEGHIGALCEECDIDGTVWGKSWSHSSEYTCGLCSEISGNVLKIVAISLWTLFSIYLSVSSSKELVQYNITRNIFILLGAISAGKSTEKSNQTSVLIKILTSYFQIISVLFTFNLNTPAAFSNITNTVGNPSKQMGMSMDCFLITFSGNVPITYFSLIWMLVNPLLYIGLSVFIFLIYATVMFFKKKISEANKSVSYIWCTCIFLFITFQPSIVSAYISTASCRTIGDTDYIKANVSLECYSSQHISYLLKLILPVLTLWVFIIPLFFFVKLYYNRQSIYKSSSLKYAFGYLYQEYNPRAYLWEFVKMFEKIMIIIFINIYDSDVKVKGVLSFMCIIIYLILSYTFKPYHDIVLNRLDQLANEVCSISIIIGVFINNNSYSYLVYLGYILLIGFNTYFLVVIFRNLFKGFAQIIDKKFYENFDKIIKKLSSFPKIQAFLQRKIKKYVSPQRVQGLWKIINKRFKLWVKERENDLNAQFIANHNIYVKGLPQQKLIIEGLHSQSGFSAGEQPKQKYESPTPLLVDSIRASKVISPLQVIIRKNNEQLRKPSTFEQIFENDDYNLGNEPKQPTSHQEDNQQEDHFIQKE</sequence>
<gene>
    <name evidence="3" type="ORF">TTHERM_00616630</name>
</gene>
<feature type="compositionally biased region" description="Basic and acidic residues" evidence="1">
    <location>
        <begin position="2631"/>
        <end position="2645"/>
    </location>
</feature>
<keyword evidence="4" id="KW-1185">Reference proteome</keyword>